<evidence type="ECO:0000313" key="8">
    <source>
        <dbReference type="Proteomes" id="UP000784286"/>
    </source>
</evidence>
<keyword evidence="3 5" id="KW-1133">Transmembrane helix</keyword>
<name>A0A948TNT0_9BACT</name>
<dbReference type="InterPro" id="IPR006977">
    <property type="entry name" value="Yip1_dom"/>
</dbReference>
<evidence type="ECO:0000259" key="6">
    <source>
        <dbReference type="Pfam" id="PF04893"/>
    </source>
</evidence>
<evidence type="ECO:0000313" key="7">
    <source>
        <dbReference type="EMBL" id="MBU3856841.1"/>
    </source>
</evidence>
<reference evidence="7" key="1">
    <citation type="journal article" date="2021" name="PeerJ">
        <title>Extensive microbial diversity within the chicken gut microbiome revealed by metagenomics and culture.</title>
        <authorList>
            <person name="Gilroy R."/>
            <person name="Ravi A."/>
            <person name="Getino M."/>
            <person name="Pursley I."/>
            <person name="Horton D.L."/>
            <person name="Alikhan N.F."/>
            <person name="Baker D."/>
            <person name="Gharbi K."/>
            <person name="Hall N."/>
            <person name="Watson M."/>
            <person name="Adriaenssens E.M."/>
            <person name="Foster-Nyarko E."/>
            <person name="Jarju S."/>
            <person name="Secka A."/>
            <person name="Antonio M."/>
            <person name="Oren A."/>
            <person name="Chaudhuri R.R."/>
            <person name="La Ragione R."/>
            <person name="Hildebrand F."/>
            <person name="Pallen M.J."/>
        </authorList>
    </citation>
    <scope>NUCLEOTIDE SEQUENCE</scope>
    <source>
        <strain evidence="7">8470</strain>
    </source>
</reference>
<keyword evidence="4 5" id="KW-0472">Membrane</keyword>
<evidence type="ECO:0000256" key="5">
    <source>
        <dbReference type="SAM" id="Phobius"/>
    </source>
</evidence>
<feature type="domain" description="Yip1" evidence="6">
    <location>
        <begin position="13"/>
        <end position="174"/>
    </location>
</feature>
<feature type="transmembrane region" description="Helical" evidence="5">
    <location>
        <begin position="159"/>
        <end position="181"/>
    </location>
</feature>
<organism evidence="7 8">
    <name type="scientific">Candidatus Phocaeicola excrementipullorum</name>
    <dbReference type="NCBI Taxonomy" id="2838731"/>
    <lineage>
        <taxon>Bacteria</taxon>
        <taxon>Pseudomonadati</taxon>
        <taxon>Bacteroidota</taxon>
        <taxon>Bacteroidia</taxon>
        <taxon>Bacteroidales</taxon>
        <taxon>Bacteroidaceae</taxon>
        <taxon>Phocaeicola</taxon>
    </lineage>
</organism>
<feature type="transmembrane region" description="Helical" evidence="5">
    <location>
        <begin position="109"/>
        <end position="128"/>
    </location>
</feature>
<keyword evidence="2 5" id="KW-0812">Transmembrane</keyword>
<feature type="transmembrane region" description="Helical" evidence="5">
    <location>
        <begin position="67"/>
        <end position="89"/>
    </location>
</feature>
<dbReference type="Pfam" id="PF04893">
    <property type="entry name" value="Yip1"/>
    <property type="match status" value="1"/>
</dbReference>
<proteinExistence type="predicted"/>
<reference evidence="7" key="2">
    <citation type="submission" date="2021-04" db="EMBL/GenBank/DDBJ databases">
        <authorList>
            <person name="Gilroy R."/>
        </authorList>
    </citation>
    <scope>NUCLEOTIDE SEQUENCE</scope>
    <source>
        <strain evidence="7">8470</strain>
    </source>
</reference>
<evidence type="ECO:0000256" key="3">
    <source>
        <dbReference type="ARBA" id="ARBA00022989"/>
    </source>
</evidence>
<comment type="subcellular location">
    <subcellularLocation>
        <location evidence="1">Membrane</location>
        <topology evidence="1">Multi-pass membrane protein</topology>
    </subcellularLocation>
</comment>
<evidence type="ECO:0000256" key="2">
    <source>
        <dbReference type="ARBA" id="ARBA00022692"/>
    </source>
</evidence>
<evidence type="ECO:0000256" key="1">
    <source>
        <dbReference type="ARBA" id="ARBA00004141"/>
    </source>
</evidence>
<dbReference type="EMBL" id="JAHLFJ010000085">
    <property type="protein sequence ID" value="MBU3856841.1"/>
    <property type="molecule type" value="Genomic_DNA"/>
</dbReference>
<dbReference type="GO" id="GO:0016020">
    <property type="term" value="C:membrane"/>
    <property type="evidence" value="ECO:0007669"/>
    <property type="project" value="UniProtKB-SubCell"/>
</dbReference>
<gene>
    <name evidence="7" type="ORF">H9928_09885</name>
</gene>
<feature type="transmembrane region" description="Helical" evidence="5">
    <location>
        <begin position="134"/>
        <end position="152"/>
    </location>
</feature>
<sequence length="189" mass="21462">MDYKDLFRKIALLLSNPSRFWGETDGMCSRNVQMDFVYPLIGLCGLAEFAGTFIHYDGAAGELFQWALMRCCAVAVALFGGFFLAAYLVERICGRWMPKNVSRSDIQTFVGYSMVVIFVLDIVCSFYSILILQWILQLYTILIVFEGARRFLKVDEEKLTLYTVAASVVILLSPALIEFIFNKLTVILN</sequence>
<accession>A0A948TNT0</accession>
<comment type="caution">
    <text evidence="7">The sequence shown here is derived from an EMBL/GenBank/DDBJ whole genome shotgun (WGS) entry which is preliminary data.</text>
</comment>
<evidence type="ECO:0000256" key="4">
    <source>
        <dbReference type="ARBA" id="ARBA00023136"/>
    </source>
</evidence>
<protein>
    <submittedName>
        <fullName evidence="7">DUF1282 family protein</fullName>
    </submittedName>
</protein>
<dbReference type="AlphaFoldDB" id="A0A948TNT0"/>
<feature type="transmembrane region" description="Helical" evidence="5">
    <location>
        <begin position="36"/>
        <end position="55"/>
    </location>
</feature>
<dbReference type="Proteomes" id="UP000784286">
    <property type="component" value="Unassembled WGS sequence"/>
</dbReference>